<dbReference type="EMBL" id="JALDYZ010000001">
    <property type="protein sequence ID" value="MDI7920740.1"/>
    <property type="molecule type" value="Genomic_DNA"/>
</dbReference>
<evidence type="ECO:0000256" key="5">
    <source>
        <dbReference type="ARBA" id="ARBA00048539"/>
    </source>
</evidence>
<dbReference type="GO" id="GO:0005524">
    <property type="term" value="F:ATP binding"/>
    <property type="evidence" value="ECO:0007669"/>
    <property type="project" value="UniProtKB-UniRule"/>
</dbReference>
<comment type="subcellular location">
    <subcellularLocation>
        <location evidence="6">Cytoplasm</location>
    </subcellularLocation>
</comment>
<reference evidence="8" key="1">
    <citation type="submission" date="2022-03" db="EMBL/GenBank/DDBJ databases">
        <title>Fererhizobium litorale gen. nov., sp. nov., isolated from sandy sediments of the Sea of Japan seashore.</title>
        <authorList>
            <person name="Romanenko L."/>
            <person name="Kurilenko V."/>
            <person name="Otstavnykh N."/>
            <person name="Svetashev V."/>
            <person name="Tekutyeva L."/>
            <person name="Isaeva M."/>
            <person name="Mikhailov V."/>
        </authorList>
    </citation>
    <scope>NUCLEOTIDE SEQUENCE</scope>
    <source>
        <strain evidence="8">KMM 9576</strain>
    </source>
</reference>
<dbReference type="GO" id="GO:0006400">
    <property type="term" value="P:tRNA modification"/>
    <property type="evidence" value="ECO:0007669"/>
    <property type="project" value="UniProtKB-UniRule"/>
</dbReference>
<dbReference type="PANTHER" id="PTHR43033">
    <property type="entry name" value="TRNA(ILE)-LYSIDINE SYNTHASE-RELATED"/>
    <property type="match status" value="1"/>
</dbReference>
<comment type="function">
    <text evidence="6">Ligates lysine onto the cytidine present at position 34 of the AUA codon-specific tRNA(Ile) that contains the anticodon CAU, in an ATP-dependent manner. Cytidine is converted to lysidine, thus changing the amino acid specificity of the tRNA from methionine to isoleucine.</text>
</comment>
<dbReference type="NCBIfam" id="TIGR02432">
    <property type="entry name" value="lysidine_TilS_N"/>
    <property type="match status" value="1"/>
</dbReference>
<evidence type="ECO:0000313" key="8">
    <source>
        <dbReference type="EMBL" id="MDI7920740.1"/>
    </source>
</evidence>
<dbReference type="PANTHER" id="PTHR43033:SF1">
    <property type="entry name" value="TRNA(ILE)-LYSIDINE SYNTHASE-RELATED"/>
    <property type="match status" value="1"/>
</dbReference>
<organism evidence="8 9">
    <name type="scientific">Ferirhizobium litorale</name>
    <dbReference type="NCBI Taxonomy" id="2927786"/>
    <lineage>
        <taxon>Bacteria</taxon>
        <taxon>Pseudomonadati</taxon>
        <taxon>Pseudomonadota</taxon>
        <taxon>Alphaproteobacteria</taxon>
        <taxon>Hyphomicrobiales</taxon>
        <taxon>Rhizobiaceae</taxon>
        <taxon>Ferirhizobium</taxon>
    </lineage>
</organism>
<keyword evidence="2 6" id="KW-0819">tRNA processing</keyword>
<evidence type="ECO:0000256" key="2">
    <source>
        <dbReference type="ARBA" id="ARBA00022694"/>
    </source>
</evidence>
<dbReference type="SUPFAM" id="SSF52402">
    <property type="entry name" value="Adenine nucleotide alpha hydrolases-like"/>
    <property type="match status" value="1"/>
</dbReference>
<keyword evidence="3 6" id="KW-0547">Nucleotide-binding</keyword>
<gene>
    <name evidence="6 8" type="primary">tilS</name>
    <name evidence="8" type="ORF">MRS75_01430</name>
</gene>
<dbReference type="CDD" id="cd01992">
    <property type="entry name" value="TilS_N"/>
    <property type="match status" value="1"/>
</dbReference>
<evidence type="ECO:0000259" key="7">
    <source>
        <dbReference type="Pfam" id="PF01171"/>
    </source>
</evidence>
<dbReference type="InterPro" id="IPR011063">
    <property type="entry name" value="TilS/TtcA_N"/>
</dbReference>
<keyword evidence="6" id="KW-0963">Cytoplasm</keyword>
<dbReference type="InterPro" id="IPR012795">
    <property type="entry name" value="tRNA_Ile_lys_synt_N"/>
</dbReference>
<dbReference type="GO" id="GO:0032267">
    <property type="term" value="F:tRNA(Ile)-lysidine synthase activity"/>
    <property type="evidence" value="ECO:0007669"/>
    <property type="project" value="UniProtKB-EC"/>
</dbReference>
<evidence type="ECO:0000256" key="4">
    <source>
        <dbReference type="ARBA" id="ARBA00022840"/>
    </source>
</evidence>
<comment type="similarity">
    <text evidence="6">Belongs to the tRNA(Ile)-lysidine synthase family.</text>
</comment>
<dbReference type="EC" id="6.3.4.19" evidence="6"/>
<feature type="domain" description="tRNA(Ile)-lysidine/2-thiocytidine synthase N-terminal" evidence="7">
    <location>
        <begin position="24"/>
        <end position="205"/>
    </location>
</feature>
<dbReference type="AlphaFoldDB" id="A0AAE3Q9F2"/>
<dbReference type="InterPro" id="IPR012094">
    <property type="entry name" value="tRNA_Ile_lys_synt"/>
</dbReference>
<evidence type="ECO:0000313" key="9">
    <source>
        <dbReference type="Proteomes" id="UP001161580"/>
    </source>
</evidence>
<dbReference type="RefSeq" id="WP_311784907.1">
    <property type="nucleotide sequence ID" value="NZ_JALDYY010000001.1"/>
</dbReference>
<keyword evidence="4 6" id="KW-0067">ATP-binding</keyword>
<accession>A0AAE3Q9F2</accession>
<keyword evidence="1 6" id="KW-0436">Ligase</keyword>
<proteinExistence type="inferred from homology"/>
<keyword evidence="9" id="KW-1185">Reference proteome</keyword>
<comment type="catalytic activity">
    <reaction evidence="5 6">
        <text>cytidine(34) in tRNA(Ile2) + L-lysine + ATP = lysidine(34) in tRNA(Ile2) + AMP + diphosphate + H(+)</text>
        <dbReference type="Rhea" id="RHEA:43744"/>
        <dbReference type="Rhea" id="RHEA-COMP:10625"/>
        <dbReference type="Rhea" id="RHEA-COMP:10670"/>
        <dbReference type="ChEBI" id="CHEBI:15378"/>
        <dbReference type="ChEBI" id="CHEBI:30616"/>
        <dbReference type="ChEBI" id="CHEBI:32551"/>
        <dbReference type="ChEBI" id="CHEBI:33019"/>
        <dbReference type="ChEBI" id="CHEBI:82748"/>
        <dbReference type="ChEBI" id="CHEBI:83665"/>
        <dbReference type="ChEBI" id="CHEBI:456215"/>
        <dbReference type="EC" id="6.3.4.19"/>
    </reaction>
</comment>
<dbReference type="Proteomes" id="UP001161580">
    <property type="component" value="Unassembled WGS sequence"/>
</dbReference>
<feature type="binding site" evidence="6">
    <location>
        <begin position="29"/>
        <end position="34"/>
    </location>
    <ligand>
        <name>ATP</name>
        <dbReference type="ChEBI" id="CHEBI:30616"/>
    </ligand>
</feature>
<dbReference type="HAMAP" id="MF_01161">
    <property type="entry name" value="tRNA_Ile_lys_synt"/>
    <property type="match status" value="1"/>
</dbReference>
<protein>
    <recommendedName>
        <fullName evidence="6">tRNA(Ile)-lysidine synthase</fullName>
        <ecNumber evidence="6">6.3.4.19</ecNumber>
    </recommendedName>
    <alternativeName>
        <fullName evidence="6">tRNA(Ile)-2-lysyl-cytidine synthase</fullName>
    </alternativeName>
    <alternativeName>
        <fullName evidence="6">tRNA(Ile)-lysidine synthetase</fullName>
    </alternativeName>
</protein>
<name>A0AAE3Q9F2_9HYPH</name>
<comment type="caution">
    <text evidence="8">The sequence shown here is derived from an EMBL/GenBank/DDBJ whole genome shotgun (WGS) entry which is preliminary data.</text>
</comment>
<dbReference type="Pfam" id="PF01171">
    <property type="entry name" value="ATP_bind_3"/>
    <property type="match status" value="1"/>
</dbReference>
<comment type="domain">
    <text evidence="6">The N-terminal region contains the highly conserved SGGXDS motif, predicted to be a P-loop motif involved in ATP binding.</text>
</comment>
<evidence type="ECO:0000256" key="3">
    <source>
        <dbReference type="ARBA" id="ARBA00022741"/>
    </source>
</evidence>
<sequence length="441" mass="47683">MNSTISPIDAAHRFLASLKQPARLVIAVSGGSDSTGLLLALKQAAPFNPHIALLAATIDHRLRRESADESRKVAALCAELGIPHYARAWEGDKPETGISAASRDARYRLLLEIADEVRADAIATAHTLDDQQETIAMRAIRSRSMESPGLAGMAPAVLLDRRVWLFRPLISCRRADIRAYLHAQGQGWIDDPSNDNPAYERVRTRLALAVGQEARHLADWQAVAERRRSLSNAAGELLKRHATVHHAVLAALSPDALDAEREVLRHALSTIIAVLGGRPHVPGSDRMDRVMDFLASGEPGRMTAGRVLVDRRRTGLYLLRESRDILPLRLESGGRGIFDGRFAVFLDPGAGPGIVASGSVRKSEVPPGYGDVPSAIARSANRLLPQITDLESGADLAGAATIVPALAPYDRFLPIFDLALADCIAALFGRQPFVPLPLQLH</sequence>
<dbReference type="GO" id="GO:0005737">
    <property type="term" value="C:cytoplasm"/>
    <property type="evidence" value="ECO:0007669"/>
    <property type="project" value="UniProtKB-SubCell"/>
</dbReference>
<dbReference type="Gene3D" id="3.40.50.620">
    <property type="entry name" value="HUPs"/>
    <property type="match status" value="1"/>
</dbReference>
<evidence type="ECO:0000256" key="6">
    <source>
        <dbReference type="HAMAP-Rule" id="MF_01161"/>
    </source>
</evidence>
<dbReference type="InterPro" id="IPR014729">
    <property type="entry name" value="Rossmann-like_a/b/a_fold"/>
</dbReference>
<evidence type="ECO:0000256" key="1">
    <source>
        <dbReference type="ARBA" id="ARBA00022598"/>
    </source>
</evidence>